<feature type="non-terminal residue" evidence="3">
    <location>
        <position position="1"/>
    </location>
</feature>
<dbReference type="PANTHER" id="PTHR40265">
    <property type="entry name" value="BLL2707 PROTEIN"/>
    <property type="match status" value="1"/>
</dbReference>
<dbReference type="OrthoDB" id="408973at2759"/>
<evidence type="ECO:0000313" key="4">
    <source>
        <dbReference type="Proteomes" id="UP000245771"/>
    </source>
</evidence>
<feature type="non-terminal residue" evidence="3">
    <location>
        <position position="324"/>
    </location>
</feature>
<dbReference type="GeneID" id="37017588"/>
<evidence type="ECO:0000259" key="2">
    <source>
        <dbReference type="Pfam" id="PF13468"/>
    </source>
</evidence>
<reference evidence="3 4" key="1">
    <citation type="journal article" date="2018" name="Mol. Biol. Evol.">
        <title>Broad Genomic Sampling Reveals a Smut Pathogenic Ancestry of the Fungal Clade Ustilaginomycotina.</title>
        <authorList>
            <person name="Kijpornyongpan T."/>
            <person name="Mondo S.J."/>
            <person name="Barry K."/>
            <person name="Sandor L."/>
            <person name="Lee J."/>
            <person name="Lipzen A."/>
            <person name="Pangilinan J."/>
            <person name="LaButti K."/>
            <person name="Hainaut M."/>
            <person name="Henrissat B."/>
            <person name="Grigoriev I.V."/>
            <person name="Spatafora J.W."/>
            <person name="Aime M.C."/>
        </authorList>
    </citation>
    <scope>NUCLEOTIDE SEQUENCE [LARGE SCALE GENOMIC DNA]</scope>
    <source>
        <strain evidence="3 4">MCA 3882</strain>
    </source>
</reference>
<dbReference type="RefSeq" id="XP_025353191.1">
    <property type="nucleotide sequence ID" value="XM_025495807.1"/>
</dbReference>
<gene>
    <name evidence="3" type="ORF">FA14DRAFT_107451</name>
</gene>
<dbReference type="Gene3D" id="3.10.180.10">
    <property type="entry name" value="2,3-Dihydroxybiphenyl 1,2-Dioxygenase, domain 1"/>
    <property type="match status" value="1"/>
</dbReference>
<dbReference type="EMBL" id="KZ819605">
    <property type="protein sequence ID" value="PWN32889.1"/>
    <property type="molecule type" value="Genomic_DNA"/>
</dbReference>
<dbReference type="Pfam" id="PF13468">
    <property type="entry name" value="Glyoxalase_3"/>
    <property type="match status" value="1"/>
</dbReference>
<organism evidence="3 4">
    <name type="scientific">Meira miltonrushii</name>
    <dbReference type="NCBI Taxonomy" id="1280837"/>
    <lineage>
        <taxon>Eukaryota</taxon>
        <taxon>Fungi</taxon>
        <taxon>Dikarya</taxon>
        <taxon>Basidiomycota</taxon>
        <taxon>Ustilaginomycotina</taxon>
        <taxon>Exobasidiomycetes</taxon>
        <taxon>Exobasidiales</taxon>
        <taxon>Brachybasidiaceae</taxon>
        <taxon>Meira</taxon>
    </lineage>
</organism>
<dbReference type="InterPro" id="IPR029068">
    <property type="entry name" value="Glyas_Bleomycin-R_OHBP_Dase"/>
</dbReference>
<name>A0A316V5N6_9BASI</name>
<dbReference type="AlphaFoldDB" id="A0A316V5N6"/>
<sequence>YRQLGFSCERGGIHADGLTQNALIVLTDGVYIELIEFLEKPLKEHSNGIETLQEWKQRRSKHWWWDRKVGWIDWCLRGGKQDARVETINKVSGQIEEERATALKEEEKENAEKQTIPQDGVKPSPLVRYNNSQQGGRRALSGKEIRWNVTFPTLLKDIQRGTFPFWCEDITPRWWRVPTPSPPHPNLTRGLSALTLLYYPENFPSRLASLQLILSSKQIAQQGFSQIASTIVDTRPPPKTEGRTALPDSFVELYLATPEGPLLPIRIKAADDPAEVEWLEEYGEGLFEVEISVAAEKLPSTAPPDGIERETAKLGFGRLRLHPM</sequence>
<accession>A0A316V5N6</accession>
<dbReference type="PANTHER" id="PTHR40265:SF1">
    <property type="entry name" value="GLYOXALASE-LIKE DOMAIN-CONTAINING PROTEIN"/>
    <property type="match status" value="1"/>
</dbReference>
<proteinExistence type="predicted"/>
<feature type="domain" description="Glyoxalase-like" evidence="2">
    <location>
        <begin position="2"/>
        <end position="196"/>
    </location>
</feature>
<evidence type="ECO:0000313" key="3">
    <source>
        <dbReference type="EMBL" id="PWN32889.1"/>
    </source>
</evidence>
<dbReference type="InParanoid" id="A0A316V5N6"/>
<feature type="region of interest" description="Disordered" evidence="1">
    <location>
        <begin position="104"/>
        <end position="124"/>
    </location>
</feature>
<dbReference type="InterPro" id="IPR025870">
    <property type="entry name" value="Glyoxalase-like_dom"/>
</dbReference>
<evidence type="ECO:0000256" key="1">
    <source>
        <dbReference type="SAM" id="MobiDB-lite"/>
    </source>
</evidence>
<keyword evidence="4" id="KW-1185">Reference proteome</keyword>
<protein>
    <recommendedName>
        <fullName evidence="2">Glyoxalase-like domain-containing protein</fullName>
    </recommendedName>
</protein>
<dbReference type="Proteomes" id="UP000245771">
    <property type="component" value="Unassembled WGS sequence"/>
</dbReference>